<dbReference type="InterPro" id="IPR011583">
    <property type="entry name" value="Chitinase_II/V-like_cat"/>
</dbReference>
<dbReference type="GO" id="GO:0005975">
    <property type="term" value="P:carbohydrate metabolic process"/>
    <property type="evidence" value="ECO:0007669"/>
    <property type="project" value="InterPro"/>
</dbReference>
<dbReference type="InterPro" id="IPR003610">
    <property type="entry name" value="CBM5/12"/>
</dbReference>
<keyword evidence="7 8" id="KW-0326">Glycosidase</keyword>
<dbReference type="STRING" id="378806.STAUR_1063"/>
<dbReference type="InterPro" id="IPR001223">
    <property type="entry name" value="Glyco_hydro18_cat"/>
</dbReference>
<dbReference type="InterPro" id="IPR013783">
    <property type="entry name" value="Ig-like_fold"/>
</dbReference>
<evidence type="ECO:0000256" key="3">
    <source>
        <dbReference type="ARBA" id="ARBA00012729"/>
    </source>
</evidence>
<dbReference type="GO" id="GO:0008061">
    <property type="term" value="F:chitin binding"/>
    <property type="evidence" value="ECO:0007669"/>
    <property type="project" value="InterPro"/>
</dbReference>
<gene>
    <name evidence="10" type="ordered locus">STAUR_1063</name>
</gene>
<protein>
    <recommendedName>
        <fullName evidence="3">chitinase</fullName>
        <ecNumber evidence="3">3.2.1.14</ecNumber>
    </recommendedName>
</protein>
<dbReference type="SMART" id="SM00495">
    <property type="entry name" value="ChtBD3"/>
    <property type="match status" value="1"/>
</dbReference>
<dbReference type="eggNOG" id="COG3325">
    <property type="taxonomic scope" value="Bacteria"/>
</dbReference>
<dbReference type="EMBL" id="CP002271">
    <property type="protein sequence ID" value="ADO68867.1"/>
    <property type="molecule type" value="Genomic_DNA"/>
</dbReference>
<dbReference type="Proteomes" id="UP000001351">
    <property type="component" value="Chromosome"/>
</dbReference>
<accession>E3FEN6</accession>
<evidence type="ECO:0000313" key="10">
    <source>
        <dbReference type="EMBL" id="ADO68867.1"/>
    </source>
</evidence>
<keyword evidence="4 8" id="KW-0378">Hydrolase</keyword>
<dbReference type="PANTHER" id="PTHR11177:SF317">
    <property type="entry name" value="CHITINASE 12-RELATED"/>
    <property type="match status" value="1"/>
</dbReference>
<dbReference type="Gene3D" id="2.60.40.10">
    <property type="entry name" value="Immunoglobulins"/>
    <property type="match status" value="1"/>
</dbReference>
<dbReference type="GO" id="GO:0005576">
    <property type="term" value="C:extracellular region"/>
    <property type="evidence" value="ECO:0007669"/>
    <property type="project" value="InterPro"/>
</dbReference>
<evidence type="ECO:0000256" key="1">
    <source>
        <dbReference type="ARBA" id="ARBA00000822"/>
    </source>
</evidence>
<dbReference type="PROSITE" id="PS01095">
    <property type="entry name" value="GH18_1"/>
    <property type="match status" value="1"/>
</dbReference>
<dbReference type="AlphaFoldDB" id="E3FEN6"/>
<keyword evidence="11" id="KW-1185">Reference proteome</keyword>
<dbReference type="SUPFAM" id="SSF51445">
    <property type="entry name" value="(Trans)glycosidases"/>
    <property type="match status" value="1"/>
</dbReference>
<dbReference type="EC" id="3.2.1.14" evidence="3"/>
<comment type="catalytic activity">
    <reaction evidence="1">
        <text>Random endo-hydrolysis of N-acetyl-beta-D-glucosaminide (1-&gt;4)-beta-linkages in chitin and chitodextrins.</text>
        <dbReference type="EC" id="3.2.1.14"/>
    </reaction>
</comment>
<evidence type="ECO:0000313" key="11">
    <source>
        <dbReference type="Proteomes" id="UP000001351"/>
    </source>
</evidence>
<dbReference type="CAZy" id="CBM5">
    <property type="family name" value="Carbohydrate-Binding Module Family 5"/>
</dbReference>
<evidence type="ECO:0000256" key="6">
    <source>
        <dbReference type="ARBA" id="ARBA00023277"/>
    </source>
</evidence>
<dbReference type="SUPFAM" id="SSF51055">
    <property type="entry name" value="Carbohydrate binding domain"/>
    <property type="match status" value="1"/>
</dbReference>
<dbReference type="Gene3D" id="3.40.5.30">
    <property type="entry name" value="(Trans)glycosidases - domain 2"/>
    <property type="match status" value="1"/>
</dbReference>
<dbReference type="KEGG" id="sur:STAUR_1063"/>
<dbReference type="InterPro" id="IPR050314">
    <property type="entry name" value="Glycosyl_Hydrlase_18"/>
</dbReference>
<dbReference type="PANTHER" id="PTHR11177">
    <property type="entry name" value="CHITINASE"/>
    <property type="match status" value="1"/>
</dbReference>
<dbReference type="GO" id="GO:0008843">
    <property type="term" value="F:endochitinase activity"/>
    <property type="evidence" value="ECO:0007669"/>
    <property type="project" value="UniProtKB-EC"/>
</dbReference>
<dbReference type="PROSITE" id="PS51910">
    <property type="entry name" value="GH18_2"/>
    <property type="match status" value="1"/>
</dbReference>
<dbReference type="Pfam" id="PF02839">
    <property type="entry name" value="CBM_5_12"/>
    <property type="match status" value="1"/>
</dbReference>
<keyword evidence="5" id="KW-0146">Chitin degradation</keyword>
<evidence type="ECO:0000256" key="8">
    <source>
        <dbReference type="RuleBase" id="RU000489"/>
    </source>
</evidence>
<reference evidence="10 11" key="1">
    <citation type="journal article" date="2011" name="Mol. Biol. Evol.">
        <title>Comparative genomic analysis of fruiting body formation in Myxococcales.</title>
        <authorList>
            <person name="Huntley S."/>
            <person name="Hamann N."/>
            <person name="Wegener-Feldbrugge S."/>
            <person name="Treuner-Lange A."/>
            <person name="Kube M."/>
            <person name="Reinhardt R."/>
            <person name="Klages S."/>
            <person name="Muller R."/>
            <person name="Ronning C.M."/>
            <person name="Nierman W.C."/>
            <person name="Sogaard-Andersen L."/>
        </authorList>
    </citation>
    <scope>NUCLEOTIDE SEQUENCE [LARGE SCALE GENOMIC DNA]</scope>
    <source>
        <strain evidence="10 11">DW4/3-1</strain>
    </source>
</reference>
<evidence type="ECO:0000256" key="5">
    <source>
        <dbReference type="ARBA" id="ARBA00023024"/>
    </source>
</evidence>
<dbReference type="Gene3D" id="3.20.20.80">
    <property type="entry name" value="Glycosidases"/>
    <property type="match status" value="1"/>
</dbReference>
<evidence type="ECO:0000256" key="4">
    <source>
        <dbReference type="ARBA" id="ARBA00022801"/>
    </source>
</evidence>
<dbReference type="InterPro" id="IPR036573">
    <property type="entry name" value="CBM_sf_5/12"/>
</dbReference>
<proteinExistence type="inferred from homology"/>
<dbReference type="CAZy" id="GH18">
    <property type="family name" value="Glycoside Hydrolase Family 18"/>
</dbReference>
<dbReference type="GO" id="GO:0030246">
    <property type="term" value="F:carbohydrate binding"/>
    <property type="evidence" value="ECO:0007669"/>
    <property type="project" value="InterPro"/>
</dbReference>
<keyword evidence="5" id="KW-0624">Polysaccharide degradation</keyword>
<name>E3FEN6_STIAD</name>
<comment type="similarity">
    <text evidence="2">Belongs to the glycosyl hydrolase 18 family. Chitinase class II subfamily.</text>
</comment>
<evidence type="ECO:0000256" key="7">
    <source>
        <dbReference type="ARBA" id="ARBA00023295"/>
    </source>
</evidence>
<sequence length="520" mass="54604">MRNQNESGFHGLCRLFLTRKEKGRPLGGGSSTLRRRPALMRIPLLSRSLAAGSALLATLLACAGQPDSLDSSLEHPTATVEAQALTTKVVGYFPTWQGDVNAIQYDKLSHIIYAFLLPTAQGGITGLSPGDGRLQALVQSARARNVKVLVAVGGWMDGNDAPFEQLAANPSTRATFVTNLVNFVEQAGLDGVDIDWEWPEAGASATNFGALTRELGAALHARGKLLTAAVVAAYGGEGIPSSSFNDVDFLNIMAYDAGYPHSTYDTAVQALNYWKGRGLPQSKAVLGVPFYGRSQSSAYTYAQLVQMDAQAPNKDNVGDIYYNGIATIQAKARLGSQQGGGVMIWEISQDTQSTSTSLLHAIYQVVQGGTTNKPPSVSLTAPSSGASYALGSTLTLSANAADTDGTIARVEFFAGATKVGEDTSSPYSITWKPTAGGSYALTARATDNGGASTVSGTVSISVTGGTGGNCAGVAAWQSTQVYVKDDKATYSGKLWRAKWWTQNEVPSGVEWGPWESLGGC</sequence>
<dbReference type="GO" id="GO:0006032">
    <property type="term" value="P:chitin catabolic process"/>
    <property type="evidence" value="ECO:0007669"/>
    <property type="project" value="UniProtKB-KW"/>
</dbReference>
<evidence type="ECO:0000256" key="2">
    <source>
        <dbReference type="ARBA" id="ARBA00009121"/>
    </source>
</evidence>
<dbReference type="HOGENOM" id="CLU_027195_0_0_7"/>
<feature type="domain" description="GH18" evidence="9">
    <location>
        <begin position="87"/>
        <end position="369"/>
    </location>
</feature>
<dbReference type="Gene3D" id="2.10.10.20">
    <property type="entry name" value="Carbohydrate-binding module superfamily 5/12"/>
    <property type="match status" value="1"/>
</dbReference>
<evidence type="ECO:0000259" key="9">
    <source>
        <dbReference type="PROSITE" id="PS51910"/>
    </source>
</evidence>
<dbReference type="CDD" id="cd12215">
    <property type="entry name" value="ChiC_BD"/>
    <property type="match status" value="1"/>
</dbReference>
<dbReference type="Pfam" id="PF00704">
    <property type="entry name" value="Glyco_hydro_18"/>
    <property type="match status" value="1"/>
</dbReference>
<dbReference type="InterPro" id="IPR001579">
    <property type="entry name" value="Glyco_hydro_18_chit_AS"/>
</dbReference>
<dbReference type="InterPro" id="IPR017853">
    <property type="entry name" value="GH"/>
</dbReference>
<keyword evidence="6" id="KW-0119">Carbohydrate metabolism</keyword>
<dbReference type="SMART" id="SM00636">
    <property type="entry name" value="Glyco_18"/>
    <property type="match status" value="1"/>
</dbReference>
<dbReference type="Pfam" id="PF17957">
    <property type="entry name" value="Big_7"/>
    <property type="match status" value="1"/>
</dbReference>
<dbReference type="eggNOG" id="COG3979">
    <property type="taxonomic scope" value="Bacteria"/>
</dbReference>
<organism evidence="10 11">
    <name type="scientific">Stigmatella aurantiaca (strain DW4/3-1)</name>
    <dbReference type="NCBI Taxonomy" id="378806"/>
    <lineage>
        <taxon>Bacteria</taxon>
        <taxon>Pseudomonadati</taxon>
        <taxon>Myxococcota</taxon>
        <taxon>Myxococcia</taxon>
        <taxon>Myxococcales</taxon>
        <taxon>Cystobacterineae</taxon>
        <taxon>Archangiaceae</taxon>
        <taxon>Stigmatella</taxon>
    </lineage>
</organism>